<dbReference type="OrthoDB" id="4720638at2"/>
<evidence type="ECO:0000256" key="2">
    <source>
        <dbReference type="RuleBase" id="RU004328"/>
    </source>
</evidence>
<evidence type="ECO:0000313" key="4">
    <source>
        <dbReference type="Proteomes" id="UP000054736"/>
    </source>
</evidence>
<protein>
    <submittedName>
        <fullName evidence="3">Ribonuclease, T2 family</fullName>
    </submittedName>
</protein>
<name>A0A0W0SXL3_9GAMM</name>
<dbReference type="Gene3D" id="3.90.730.10">
    <property type="entry name" value="Ribonuclease T2-like"/>
    <property type="match status" value="1"/>
</dbReference>
<proteinExistence type="inferred from homology"/>
<dbReference type="PANTHER" id="PTHR11240:SF22">
    <property type="entry name" value="RIBONUCLEASE T2"/>
    <property type="match status" value="1"/>
</dbReference>
<dbReference type="Pfam" id="PF00445">
    <property type="entry name" value="Ribonuclease_T2"/>
    <property type="match status" value="1"/>
</dbReference>
<dbReference type="GO" id="GO:0033897">
    <property type="term" value="F:ribonuclease T2 activity"/>
    <property type="evidence" value="ECO:0007669"/>
    <property type="project" value="InterPro"/>
</dbReference>
<dbReference type="STRING" id="1212489.Ldro_1655"/>
<evidence type="ECO:0000256" key="1">
    <source>
        <dbReference type="ARBA" id="ARBA00007469"/>
    </source>
</evidence>
<dbReference type="Proteomes" id="UP000054736">
    <property type="component" value="Unassembled WGS sequence"/>
</dbReference>
<gene>
    <name evidence="3" type="ORF">Ldro_1655</name>
</gene>
<keyword evidence="4" id="KW-1185">Reference proteome</keyword>
<dbReference type="PANTHER" id="PTHR11240">
    <property type="entry name" value="RIBONUCLEASE T2"/>
    <property type="match status" value="1"/>
</dbReference>
<dbReference type="InterPro" id="IPR033130">
    <property type="entry name" value="RNase_T2_His_AS_2"/>
</dbReference>
<dbReference type="SUPFAM" id="SSF55895">
    <property type="entry name" value="Ribonuclease Rh-like"/>
    <property type="match status" value="1"/>
</dbReference>
<dbReference type="PROSITE" id="PS00531">
    <property type="entry name" value="RNASE_T2_2"/>
    <property type="match status" value="1"/>
</dbReference>
<dbReference type="InterPro" id="IPR018188">
    <property type="entry name" value="RNase_T2_His_AS_1"/>
</dbReference>
<dbReference type="PATRIC" id="fig|1212489.4.peg.1749"/>
<comment type="caution">
    <text evidence="3">The sequence shown here is derived from an EMBL/GenBank/DDBJ whole genome shotgun (WGS) entry which is preliminary data.</text>
</comment>
<dbReference type="AlphaFoldDB" id="A0A0W0SXL3"/>
<comment type="similarity">
    <text evidence="1 2">Belongs to the RNase T2 family.</text>
</comment>
<dbReference type="InterPro" id="IPR036430">
    <property type="entry name" value="RNase_T2-like_sf"/>
</dbReference>
<organism evidence="3 4">
    <name type="scientific">Legionella drozanskii LLAP-1</name>
    <dbReference type="NCBI Taxonomy" id="1212489"/>
    <lineage>
        <taxon>Bacteria</taxon>
        <taxon>Pseudomonadati</taxon>
        <taxon>Pseudomonadota</taxon>
        <taxon>Gammaproteobacteria</taxon>
        <taxon>Legionellales</taxon>
        <taxon>Legionellaceae</taxon>
        <taxon>Legionella</taxon>
    </lineage>
</organism>
<dbReference type="GO" id="GO:0003723">
    <property type="term" value="F:RNA binding"/>
    <property type="evidence" value="ECO:0007669"/>
    <property type="project" value="InterPro"/>
</dbReference>
<dbReference type="RefSeq" id="WP_083497917.1">
    <property type="nucleotide sequence ID" value="NZ_CAAAIU010000002.1"/>
</dbReference>
<dbReference type="PROSITE" id="PS00530">
    <property type="entry name" value="RNASE_T2_1"/>
    <property type="match status" value="1"/>
</dbReference>
<sequence>MIRLIVLFFAVIPLFSYSSIQVNGHLIVSKSCPAYLSKNKKTNPEQLFIQPGQQYEIKEINRLFNPKWLRIKWNNPAANSLRWVNTDCGGYNYQLSTNSSCIQRPGLADSYVLALSWQPAFCQAHGHETGKPECLHLRSNSFQASHLVLHGLWPSQRNCGQQYNYCHGLMRSRNCDYSPLSLSATVAGNLKQMMPSYAHGSCLERYEWNKHGSCQTLSADDYFSLAIRLNREANQTALGQFLHEHIGYTVQRGQLREMIRRSFGRNATRKVYLGCKKGMLIDIYIQLPALIPANESLQSLVQKAPDFEHYETCPGKIMISDFNNDSWF</sequence>
<dbReference type="GO" id="GO:0006401">
    <property type="term" value="P:RNA catabolic process"/>
    <property type="evidence" value="ECO:0007669"/>
    <property type="project" value="UniProtKB-ARBA"/>
</dbReference>
<accession>A0A0W0SXL3</accession>
<dbReference type="EMBL" id="LNXY01000020">
    <property type="protein sequence ID" value="KTC88036.1"/>
    <property type="molecule type" value="Genomic_DNA"/>
</dbReference>
<reference evidence="3 4" key="1">
    <citation type="submission" date="2015-11" db="EMBL/GenBank/DDBJ databases">
        <title>Genomic analysis of 38 Legionella species identifies large and diverse effector repertoires.</title>
        <authorList>
            <person name="Burstein D."/>
            <person name="Amaro F."/>
            <person name="Zusman T."/>
            <person name="Lifshitz Z."/>
            <person name="Cohen O."/>
            <person name="Gilbert J.A."/>
            <person name="Pupko T."/>
            <person name="Shuman H.A."/>
            <person name="Segal G."/>
        </authorList>
    </citation>
    <scope>NUCLEOTIDE SEQUENCE [LARGE SCALE GENOMIC DNA]</scope>
    <source>
        <strain evidence="3 4">ATCC 700990</strain>
    </source>
</reference>
<evidence type="ECO:0000313" key="3">
    <source>
        <dbReference type="EMBL" id="KTC88036.1"/>
    </source>
</evidence>
<dbReference type="InterPro" id="IPR001568">
    <property type="entry name" value="RNase_T2-like"/>
</dbReference>